<evidence type="ECO:0000313" key="1">
    <source>
        <dbReference type="EnsemblMetazoa" id="GPPI006972-PA"/>
    </source>
</evidence>
<reference evidence="1" key="2">
    <citation type="submission" date="2020-05" db="UniProtKB">
        <authorList>
            <consortium name="EnsemblMetazoa"/>
        </authorList>
    </citation>
    <scope>IDENTIFICATION</scope>
    <source>
        <strain evidence="1">IAEA</strain>
    </source>
</reference>
<dbReference type="EnsemblMetazoa" id="GPPI006972-RA">
    <property type="protein sequence ID" value="GPPI006972-PA"/>
    <property type="gene ID" value="GPPI006972"/>
</dbReference>
<organism evidence="1 2">
    <name type="scientific">Glossina palpalis gambiensis</name>
    <dbReference type="NCBI Taxonomy" id="67801"/>
    <lineage>
        <taxon>Eukaryota</taxon>
        <taxon>Metazoa</taxon>
        <taxon>Ecdysozoa</taxon>
        <taxon>Arthropoda</taxon>
        <taxon>Hexapoda</taxon>
        <taxon>Insecta</taxon>
        <taxon>Pterygota</taxon>
        <taxon>Neoptera</taxon>
        <taxon>Endopterygota</taxon>
        <taxon>Diptera</taxon>
        <taxon>Brachycera</taxon>
        <taxon>Muscomorpha</taxon>
        <taxon>Hippoboscoidea</taxon>
        <taxon>Glossinidae</taxon>
        <taxon>Glossina</taxon>
    </lineage>
</organism>
<dbReference type="AlphaFoldDB" id="A0A1B0ASH4"/>
<protein>
    <submittedName>
        <fullName evidence="1">Uncharacterized protein</fullName>
    </submittedName>
</protein>
<dbReference type="VEuPathDB" id="VectorBase:GPPI006972"/>
<dbReference type="Proteomes" id="UP000092460">
    <property type="component" value="Unassembled WGS sequence"/>
</dbReference>
<name>A0A1B0ASH4_9MUSC</name>
<sequence>MRKAVQFFVGCKSSDYWCFHTLPCSTTIMICARVLDIADFGIVLPKIIKFPKCVHNNNELLTFPSALSPYTILGLVFCCNLQVCGKCILQLFLQSTSIFCPH</sequence>
<reference evidence="2" key="1">
    <citation type="submission" date="2015-01" db="EMBL/GenBank/DDBJ databases">
        <authorList>
            <person name="Aksoy S."/>
            <person name="Warren W."/>
            <person name="Wilson R.K."/>
        </authorList>
    </citation>
    <scope>NUCLEOTIDE SEQUENCE [LARGE SCALE GENOMIC DNA]</scope>
    <source>
        <strain evidence="2">IAEA</strain>
    </source>
</reference>
<accession>A0A1B0ASH4</accession>
<proteinExistence type="predicted"/>
<keyword evidence="2" id="KW-1185">Reference proteome</keyword>
<dbReference type="EMBL" id="JXJN01002773">
    <property type="status" value="NOT_ANNOTATED_CDS"/>
    <property type="molecule type" value="Genomic_DNA"/>
</dbReference>
<evidence type="ECO:0000313" key="2">
    <source>
        <dbReference type="Proteomes" id="UP000092460"/>
    </source>
</evidence>